<feature type="chain" id="PRO_5039603124" evidence="1">
    <location>
        <begin position="22"/>
        <end position="428"/>
    </location>
</feature>
<dbReference type="SUPFAM" id="SSF53474">
    <property type="entry name" value="alpha/beta-Hydrolases"/>
    <property type="match status" value="1"/>
</dbReference>
<evidence type="ECO:0000313" key="3">
    <source>
        <dbReference type="Proteomes" id="UP000198582"/>
    </source>
</evidence>
<keyword evidence="1" id="KW-0732">Signal</keyword>
<dbReference type="PANTHER" id="PTHR34853:SF1">
    <property type="entry name" value="LIPASE 5"/>
    <property type="match status" value="1"/>
</dbReference>
<dbReference type="STRING" id="394193.SAMN04489732_107234"/>
<dbReference type="InterPro" id="IPR005152">
    <property type="entry name" value="Lipase_secreted"/>
</dbReference>
<dbReference type="PANTHER" id="PTHR34853">
    <property type="match status" value="1"/>
</dbReference>
<dbReference type="PIRSF" id="PIRSF029171">
    <property type="entry name" value="Esterase_LipA"/>
    <property type="match status" value="1"/>
</dbReference>
<dbReference type="GO" id="GO:0004806">
    <property type="term" value="F:triacylglycerol lipase activity"/>
    <property type="evidence" value="ECO:0007669"/>
    <property type="project" value="InterPro"/>
</dbReference>
<feature type="signal peptide" evidence="1">
    <location>
        <begin position="1"/>
        <end position="21"/>
    </location>
</feature>
<keyword evidence="3" id="KW-1185">Reference proteome</keyword>
<dbReference type="InterPro" id="IPR029058">
    <property type="entry name" value="AB_hydrolase_fold"/>
</dbReference>
<evidence type="ECO:0000256" key="1">
    <source>
        <dbReference type="SAM" id="SignalP"/>
    </source>
</evidence>
<name>A0A1H8XH38_9PSEU</name>
<dbReference type="Proteomes" id="UP000198582">
    <property type="component" value="Unassembled WGS sequence"/>
</dbReference>
<sequence>MKVKPRSVLAAVITLILASLAGNPAASAASAGSDPFYAYSGSAPLSSFAPGAVLKTRTIPYHVVGIPLPLQVVQLLYRSTGPLGQPTANVTSVVKPPVAPATPKAVSYQSFYDSLNPEDGPSRAIAGDVRIPGLIANFESVFLVPWLTQGYTVLFPDTEGQTADFAAGPEYGMNTLDSIRAADQSPATGLTKDTKVGAIGYSGGAIATGWAAQLAPAYAPDVNRNLVGAAEGGVLANPRKNLDYVSGTPVWAGALAMALIGAGRAYDIDLTPYLNSQGLALYNKLQNSSIIDALPQTSGITWQKLVKPEYASSPESIPVFVDTIKKITMLGAASPTVPMLIGQGANGILEGTPGNKPGIGAGDGVMVTADVRALARQFCADGTTVQYNQYNLLSHVGTAAAWLPLALTWLDGRFAGKAAPDNCAQIPR</sequence>
<dbReference type="OrthoDB" id="9798122at2"/>
<protein>
    <submittedName>
        <fullName evidence="2">Secretory lipase</fullName>
    </submittedName>
</protein>
<dbReference type="Gene3D" id="3.40.50.1820">
    <property type="entry name" value="alpha/beta hydrolase"/>
    <property type="match status" value="1"/>
</dbReference>
<reference evidence="2 3" key="1">
    <citation type="submission" date="2016-10" db="EMBL/GenBank/DDBJ databases">
        <authorList>
            <person name="de Groot N.N."/>
        </authorList>
    </citation>
    <scope>NUCLEOTIDE SEQUENCE [LARGE SCALE GENOMIC DNA]</scope>
    <source>
        <strain evidence="2 3">DSM 44993</strain>
    </source>
</reference>
<dbReference type="GO" id="GO:0016042">
    <property type="term" value="P:lipid catabolic process"/>
    <property type="evidence" value="ECO:0007669"/>
    <property type="project" value="InterPro"/>
</dbReference>
<evidence type="ECO:0000313" key="2">
    <source>
        <dbReference type="EMBL" id="SEP39176.1"/>
    </source>
</evidence>
<proteinExistence type="predicted"/>
<accession>A0A1H8XH38</accession>
<dbReference type="Gene3D" id="1.10.260.130">
    <property type="match status" value="1"/>
</dbReference>
<gene>
    <name evidence="2" type="ORF">SAMN04489732_107234</name>
</gene>
<dbReference type="AlphaFoldDB" id="A0A1H8XH38"/>
<dbReference type="EMBL" id="FOEF01000007">
    <property type="protein sequence ID" value="SEP39176.1"/>
    <property type="molecule type" value="Genomic_DNA"/>
</dbReference>
<organism evidence="2 3">
    <name type="scientific">Amycolatopsis saalfeldensis</name>
    <dbReference type="NCBI Taxonomy" id="394193"/>
    <lineage>
        <taxon>Bacteria</taxon>
        <taxon>Bacillati</taxon>
        <taxon>Actinomycetota</taxon>
        <taxon>Actinomycetes</taxon>
        <taxon>Pseudonocardiales</taxon>
        <taxon>Pseudonocardiaceae</taxon>
        <taxon>Amycolatopsis</taxon>
    </lineage>
</organism>
<dbReference type="Pfam" id="PF03583">
    <property type="entry name" value="LIP"/>
    <property type="match status" value="1"/>
</dbReference>